<dbReference type="InterPro" id="IPR008854">
    <property type="entry name" value="TPMT"/>
</dbReference>
<dbReference type="EMBL" id="MQWA01000001">
    <property type="protein sequence ID" value="PQJ27720.1"/>
    <property type="molecule type" value="Genomic_DNA"/>
</dbReference>
<evidence type="ECO:0000256" key="2">
    <source>
        <dbReference type="ARBA" id="ARBA00022679"/>
    </source>
</evidence>
<proteinExistence type="predicted"/>
<dbReference type="PANTHER" id="PTHR10259:SF11">
    <property type="entry name" value="THIOPURINE S-METHYLTRANSFERASE"/>
    <property type="match status" value="1"/>
</dbReference>
<dbReference type="CDD" id="cd02440">
    <property type="entry name" value="AdoMet_MTases"/>
    <property type="match status" value="1"/>
</dbReference>
<sequence length="206" mass="23202">MGWAERSANNLTIVDWQERYLSGDTPWDKGASAPSIQPLIEEKPELFSGHRVFVPGCGIGHDAKELAKYGLNVVGGDIAPLAIARAKEENPHQVDFRELNILTIPESLVGNFDMVWEHTCFCALDPTLRADYVAAMWKLLKPSGVVLGVFFTNPDVIPNEGPPYKTSCEELREIFSSHFSLEWVDEPKAFYQGREGREHLMLFKRL</sequence>
<comment type="caution">
    <text evidence="4">The sequence shown here is derived from an EMBL/GenBank/DDBJ whole genome shotgun (WGS) entry which is preliminary data.</text>
</comment>
<dbReference type="PROSITE" id="PS51585">
    <property type="entry name" value="SAM_MT_TPMT"/>
    <property type="match status" value="1"/>
</dbReference>
<evidence type="ECO:0008006" key="6">
    <source>
        <dbReference type="Google" id="ProtNLM"/>
    </source>
</evidence>
<evidence type="ECO:0000256" key="3">
    <source>
        <dbReference type="ARBA" id="ARBA00022691"/>
    </source>
</evidence>
<gene>
    <name evidence="4" type="ORF">BSZ32_03865</name>
</gene>
<dbReference type="Proteomes" id="UP000239907">
    <property type="component" value="Unassembled WGS sequence"/>
</dbReference>
<evidence type="ECO:0000256" key="1">
    <source>
        <dbReference type="ARBA" id="ARBA00022603"/>
    </source>
</evidence>
<dbReference type="GO" id="GO:0008119">
    <property type="term" value="F:thiopurine S-methyltransferase activity"/>
    <property type="evidence" value="ECO:0007669"/>
    <property type="project" value="TreeGrafter"/>
</dbReference>
<organism evidence="4 5">
    <name type="scientific">Rubritalea profundi</name>
    <dbReference type="NCBI Taxonomy" id="1658618"/>
    <lineage>
        <taxon>Bacteria</taxon>
        <taxon>Pseudomonadati</taxon>
        <taxon>Verrucomicrobiota</taxon>
        <taxon>Verrucomicrobiia</taxon>
        <taxon>Verrucomicrobiales</taxon>
        <taxon>Rubritaleaceae</taxon>
        <taxon>Rubritalea</taxon>
    </lineage>
</organism>
<protein>
    <recommendedName>
        <fullName evidence="6">Thiopurine S-methyltransferase</fullName>
    </recommendedName>
</protein>
<accession>A0A2S7TZF1</accession>
<evidence type="ECO:0000313" key="5">
    <source>
        <dbReference type="Proteomes" id="UP000239907"/>
    </source>
</evidence>
<evidence type="ECO:0000313" key="4">
    <source>
        <dbReference type="EMBL" id="PQJ27720.1"/>
    </source>
</evidence>
<dbReference type="InterPro" id="IPR029063">
    <property type="entry name" value="SAM-dependent_MTases_sf"/>
</dbReference>
<dbReference type="Gene3D" id="3.40.50.150">
    <property type="entry name" value="Vaccinia Virus protein VP39"/>
    <property type="match status" value="1"/>
</dbReference>
<reference evidence="4 5" key="1">
    <citation type="submission" date="2016-12" db="EMBL/GenBank/DDBJ databases">
        <title>Study of bacterial adaptation to deep sea.</title>
        <authorList>
            <person name="Song J."/>
            <person name="Yoshizawa S."/>
            <person name="Kogure K."/>
        </authorList>
    </citation>
    <scope>NUCLEOTIDE SEQUENCE [LARGE SCALE GENOMIC DNA]</scope>
    <source>
        <strain evidence="4 5">SAORIC-165</strain>
    </source>
</reference>
<dbReference type="SUPFAM" id="SSF53335">
    <property type="entry name" value="S-adenosyl-L-methionine-dependent methyltransferases"/>
    <property type="match status" value="1"/>
</dbReference>
<keyword evidence="2" id="KW-0808">Transferase</keyword>
<dbReference type="AlphaFoldDB" id="A0A2S7TZF1"/>
<dbReference type="Pfam" id="PF05724">
    <property type="entry name" value="TPMT"/>
    <property type="match status" value="1"/>
</dbReference>
<dbReference type="OrthoDB" id="189743at2"/>
<keyword evidence="3" id="KW-0949">S-adenosyl-L-methionine</keyword>
<keyword evidence="5" id="KW-1185">Reference proteome</keyword>
<keyword evidence="1" id="KW-0489">Methyltransferase</keyword>
<dbReference type="PANTHER" id="PTHR10259">
    <property type="entry name" value="THIOPURINE S-METHYLTRANSFERASE"/>
    <property type="match status" value="1"/>
</dbReference>
<name>A0A2S7TZF1_9BACT</name>
<dbReference type="GO" id="GO:0032259">
    <property type="term" value="P:methylation"/>
    <property type="evidence" value="ECO:0007669"/>
    <property type="project" value="UniProtKB-KW"/>
</dbReference>